<accession>A0ABS6EE01</accession>
<dbReference type="Proteomes" id="UP000726170">
    <property type="component" value="Unassembled WGS sequence"/>
</dbReference>
<dbReference type="EMBL" id="JAHLQF010000001">
    <property type="protein sequence ID" value="MBU5482921.1"/>
    <property type="molecule type" value="Genomic_DNA"/>
</dbReference>
<keyword evidence="2" id="KW-1185">Reference proteome</keyword>
<dbReference type="RefSeq" id="WP_216437333.1">
    <property type="nucleotide sequence ID" value="NZ_JAHLQF010000001.1"/>
</dbReference>
<proteinExistence type="predicted"/>
<reference evidence="1 2" key="1">
    <citation type="submission" date="2021-06" db="EMBL/GenBank/DDBJ databases">
        <authorList>
            <person name="Sun Q."/>
            <person name="Li D."/>
        </authorList>
    </citation>
    <scope>NUCLEOTIDE SEQUENCE [LARGE SCALE GENOMIC DNA]</scope>
    <source>
        <strain evidence="1 2">MSJ-11</strain>
    </source>
</reference>
<protein>
    <submittedName>
        <fullName evidence="1">HEAT repeat domain-containing protein</fullName>
    </submittedName>
</protein>
<gene>
    <name evidence="1" type="ORF">KQI86_01200</name>
</gene>
<evidence type="ECO:0000313" key="2">
    <source>
        <dbReference type="Proteomes" id="UP000726170"/>
    </source>
</evidence>
<sequence>MNIDEALKFLKNHQPMPSDKDLDKETIDRYNEVMKIFLFNRVPECVPLFLNSFGERDGFGVYQLIEDVIRKFDDSEVIPHLSTALKSDLRSVRYWNTQIAALFPSIELIEPLVDLLSEEDFDIKYASLTALSQINSNKVINIIREFQKKEEDSELRELAQEIIEDLEKYNRL</sequence>
<dbReference type="Pfam" id="PF13646">
    <property type="entry name" value="HEAT_2"/>
    <property type="match status" value="1"/>
</dbReference>
<comment type="caution">
    <text evidence="1">The sequence shown here is derived from an EMBL/GenBank/DDBJ whole genome shotgun (WGS) entry which is preliminary data.</text>
</comment>
<organism evidence="1 2">
    <name type="scientific">Clostridium mobile</name>
    <dbReference type="NCBI Taxonomy" id="2841512"/>
    <lineage>
        <taxon>Bacteria</taxon>
        <taxon>Bacillati</taxon>
        <taxon>Bacillota</taxon>
        <taxon>Clostridia</taxon>
        <taxon>Eubacteriales</taxon>
        <taxon>Clostridiaceae</taxon>
        <taxon>Clostridium</taxon>
    </lineage>
</organism>
<name>A0ABS6EE01_9CLOT</name>
<evidence type="ECO:0000313" key="1">
    <source>
        <dbReference type="EMBL" id="MBU5482921.1"/>
    </source>
</evidence>